<dbReference type="PANTHER" id="PTHR46484">
    <property type="entry name" value="SI:CH211-171H4.5-RELATED"/>
    <property type="match status" value="1"/>
</dbReference>
<proteinExistence type="predicted"/>
<accession>A0A7N6BHF9</accession>
<dbReference type="AlphaFoldDB" id="A0A7N6BHF9"/>
<dbReference type="Gene3D" id="2.60.40.10">
    <property type="entry name" value="Immunoglobulins"/>
    <property type="match status" value="2"/>
</dbReference>
<evidence type="ECO:0000313" key="2">
    <source>
        <dbReference type="Proteomes" id="UP000265040"/>
    </source>
</evidence>
<reference evidence="1" key="2">
    <citation type="submission" date="2025-08" db="UniProtKB">
        <authorList>
            <consortium name="Ensembl"/>
        </authorList>
    </citation>
    <scope>IDENTIFICATION</scope>
</reference>
<dbReference type="GeneTree" id="ENSGT01030000235092"/>
<dbReference type="Ensembl" id="ENSATET00000050119.1">
    <property type="protein sequence ID" value="ENSATEP00000062959.1"/>
    <property type="gene ID" value="ENSATEG00000031519.1"/>
</dbReference>
<name>A0A7N6BHF9_ANATE</name>
<dbReference type="SUPFAM" id="SSF48726">
    <property type="entry name" value="Immunoglobulin"/>
    <property type="match status" value="2"/>
</dbReference>
<reference evidence="1" key="1">
    <citation type="submission" date="2021-04" db="EMBL/GenBank/DDBJ databases">
        <authorList>
            <consortium name="Wellcome Sanger Institute Data Sharing"/>
        </authorList>
    </citation>
    <scope>NUCLEOTIDE SEQUENCE [LARGE SCALE GENOMIC DNA]</scope>
</reference>
<dbReference type="PANTHER" id="PTHR46484:SF7">
    <property type="entry name" value="MYELIN-ASSOCIATED GLYCOPROTEIN-LIKE-RELATED"/>
    <property type="match status" value="1"/>
</dbReference>
<dbReference type="Proteomes" id="UP000265040">
    <property type="component" value="Chromosome 16"/>
</dbReference>
<sequence>MFKGQNCELLVLNIKNLFKILHVFTGSIYATVPFKLSGLARSCVVIPCSFQHQDMLFTRGIWAKKNGEIVYHNGQSNIADHFKKRTKMLGDLNDGHCSLEIDDIKSFDNGPFCFHVQKENTNYRFTNSCVFIVLKGLESLQTIRASCSVTHTCQSHSPVFSWNVQNLTSEVTETPRGQGVWETTSSITFVVAAEDGVKSLTCTAVFWRDKQQASTVNLCNSYIYRQSLWDRLSR</sequence>
<reference evidence="1" key="3">
    <citation type="submission" date="2025-09" db="UniProtKB">
        <authorList>
            <consortium name="Ensembl"/>
        </authorList>
    </citation>
    <scope>IDENTIFICATION</scope>
</reference>
<dbReference type="InterPro" id="IPR013783">
    <property type="entry name" value="Ig-like_fold"/>
</dbReference>
<protein>
    <submittedName>
        <fullName evidence="1">Uncharacterized protein</fullName>
    </submittedName>
</protein>
<evidence type="ECO:0000313" key="1">
    <source>
        <dbReference type="Ensembl" id="ENSATEP00000062959.1"/>
    </source>
</evidence>
<organism evidence="1 2">
    <name type="scientific">Anabas testudineus</name>
    <name type="common">Climbing perch</name>
    <name type="synonym">Anthias testudineus</name>
    <dbReference type="NCBI Taxonomy" id="64144"/>
    <lineage>
        <taxon>Eukaryota</taxon>
        <taxon>Metazoa</taxon>
        <taxon>Chordata</taxon>
        <taxon>Craniata</taxon>
        <taxon>Vertebrata</taxon>
        <taxon>Euteleostomi</taxon>
        <taxon>Actinopterygii</taxon>
        <taxon>Neopterygii</taxon>
        <taxon>Teleostei</taxon>
        <taxon>Neoteleostei</taxon>
        <taxon>Acanthomorphata</taxon>
        <taxon>Anabantaria</taxon>
        <taxon>Anabantiformes</taxon>
        <taxon>Anabantoidei</taxon>
        <taxon>Anabantidae</taxon>
        <taxon>Anabas</taxon>
    </lineage>
</organism>
<dbReference type="InterPro" id="IPR036179">
    <property type="entry name" value="Ig-like_dom_sf"/>
</dbReference>
<keyword evidence="2" id="KW-1185">Reference proteome</keyword>